<dbReference type="Gene3D" id="2.10.109.10">
    <property type="entry name" value="Umud Fragment, subunit A"/>
    <property type="match status" value="1"/>
</dbReference>
<name>A0ABR4IQL4_9EURO</name>
<evidence type="ECO:0000256" key="7">
    <source>
        <dbReference type="SAM" id="Phobius"/>
    </source>
</evidence>
<keyword evidence="3" id="KW-0378">Hydrolase</keyword>
<gene>
    <name evidence="9" type="ORF">BDW59DRAFT_29851</name>
</gene>
<dbReference type="PRINTS" id="PR00727">
    <property type="entry name" value="LEADERPTASE"/>
</dbReference>
<dbReference type="Pfam" id="PF10502">
    <property type="entry name" value="Peptidase_S26"/>
    <property type="match status" value="2"/>
</dbReference>
<dbReference type="EMBL" id="JBFXLS010000014">
    <property type="protein sequence ID" value="KAL2830048.1"/>
    <property type="molecule type" value="Genomic_DNA"/>
</dbReference>
<feature type="domain" description="Peptidase S26" evidence="8">
    <location>
        <begin position="32"/>
        <end position="108"/>
    </location>
</feature>
<dbReference type="InterPro" id="IPR052064">
    <property type="entry name" value="Mito_IMP1_subunit"/>
</dbReference>
<feature type="domain" description="Peptidase S26" evidence="8">
    <location>
        <begin position="124"/>
        <end position="163"/>
    </location>
</feature>
<dbReference type="InterPro" id="IPR036286">
    <property type="entry name" value="LexA/Signal_pep-like_sf"/>
</dbReference>
<evidence type="ECO:0000313" key="9">
    <source>
        <dbReference type="EMBL" id="KAL2830048.1"/>
    </source>
</evidence>
<comment type="caution">
    <text evidence="9">The sequence shown here is derived from an EMBL/GenBank/DDBJ whole genome shotgun (WGS) entry which is preliminary data.</text>
</comment>
<dbReference type="InterPro" id="IPR019758">
    <property type="entry name" value="Pept_S26A_signal_pept_1_CS"/>
</dbReference>
<comment type="similarity">
    <text evidence="6">Belongs to the peptidase S26 family. IMP1 subfamily.</text>
</comment>
<dbReference type="CDD" id="cd06530">
    <property type="entry name" value="S26_SPase_I"/>
    <property type="match status" value="1"/>
</dbReference>
<feature type="transmembrane region" description="Helical" evidence="7">
    <location>
        <begin position="21"/>
        <end position="39"/>
    </location>
</feature>
<sequence>MESTIRHLLRTTTPRTVLQKTLHLSYLTFGSFCAGALFWENVICWQLSEGPSMYPTFNPRGDYLLISKMHKHGRGIGVGDVVRFNHPSFLGVHGAKRVVGMPGDFVCRDLALSREAGGSGEMIEVPQGHVYVLGDNQPWSRDSRNYGPLPMGLINGKVIARIWPLSKVQWVENTLKPVEGAFE</sequence>
<reference evidence="9 10" key="1">
    <citation type="submission" date="2024-07" db="EMBL/GenBank/DDBJ databases">
        <title>Section-level genome sequencing and comparative genomics of Aspergillus sections Usti and Cavernicolus.</title>
        <authorList>
            <consortium name="Lawrence Berkeley National Laboratory"/>
            <person name="Nybo J.L."/>
            <person name="Vesth T.C."/>
            <person name="Theobald S."/>
            <person name="Frisvad J.C."/>
            <person name="Larsen T.O."/>
            <person name="Kjaerboelling I."/>
            <person name="Rothschild-Mancinelli K."/>
            <person name="Lyhne E.K."/>
            <person name="Kogle M.E."/>
            <person name="Barry K."/>
            <person name="Clum A."/>
            <person name="Na H."/>
            <person name="Ledsgaard L."/>
            <person name="Lin J."/>
            <person name="Lipzen A."/>
            <person name="Kuo A."/>
            <person name="Riley R."/>
            <person name="Mondo S."/>
            <person name="LaButti K."/>
            <person name="Haridas S."/>
            <person name="Pangalinan J."/>
            <person name="Salamov A.A."/>
            <person name="Simmons B.A."/>
            <person name="Magnuson J.K."/>
            <person name="Chen J."/>
            <person name="Drula E."/>
            <person name="Henrissat B."/>
            <person name="Wiebenga A."/>
            <person name="Lubbers R.J."/>
            <person name="Gomes A.C."/>
            <person name="Makela M.R."/>
            <person name="Stajich J."/>
            <person name="Grigoriev I.V."/>
            <person name="Mortensen U.H."/>
            <person name="De vries R.P."/>
            <person name="Baker S.E."/>
            <person name="Andersen M.R."/>
        </authorList>
    </citation>
    <scope>NUCLEOTIDE SEQUENCE [LARGE SCALE GENOMIC DNA]</scope>
    <source>
        <strain evidence="9 10">CBS 600.67</strain>
    </source>
</reference>
<dbReference type="PROSITE" id="PS00761">
    <property type="entry name" value="SPASE_I_3"/>
    <property type="match status" value="1"/>
</dbReference>
<keyword evidence="10" id="KW-1185">Reference proteome</keyword>
<evidence type="ECO:0000256" key="5">
    <source>
        <dbReference type="ARBA" id="ARBA00023136"/>
    </source>
</evidence>
<keyword evidence="7" id="KW-1133">Transmembrane helix</keyword>
<evidence type="ECO:0000256" key="4">
    <source>
        <dbReference type="ARBA" id="ARBA00023128"/>
    </source>
</evidence>
<evidence type="ECO:0000256" key="2">
    <source>
        <dbReference type="ARBA" id="ARBA00022792"/>
    </source>
</evidence>
<dbReference type="PANTHER" id="PTHR12383:SF16">
    <property type="entry name" value="MITOCHONDRIAL INNER MEMBRANE PROTEASE SUBUNIT 1"/>
    <property type="match status" value="1"/>
</dbReference>
<dbReference type="InterPro" id="IPR000223">
    <property type="entry name" value="Pept_S26A_signal_pept_1"/>
</dbReference>
<dbReference type="InterPro" id="IPR019533">
    <property type="entry name" value="Peptidase_S26"/>
</dbReference>
<evidence type="ECO:0000256" key="3">
    <source>
        <dbReference type="ARBA" id="ARBA00022801"/>
    </source>
</evidence>
<proteinExistence type="inferred from homology"/>
<evidence type="ECO:0000313" key="10">
    <source>
        <dbReference type="Proteomes" id="UP001610335"/>
    </source>
</evidence>
<keyword evidence="2" id="KW-0999">Mitochondrion inner membrane</keyword>
<dbReference type="SUPFAM" id="SSF51306">
    <property type="entry name" value="LexA/Signal peptidase"/>
    <property type="match status" value="1"/>
</dbReference>
<evidence type="ECO:0000259" key="8">
    <source>
        <dbReference type="Pfam" id="PF10502"/>
    </source>
</evidence>
<accession>A0ABR4IQL4</accession>
<dbReference type="Proteomes" id="UP001610335">
    <property type="component" value="Unassembled WGS sequence"/>
</dbReference>
<keyword evidence="7" id="KW-0812">Transmembrane</keyword>
<dbReference type="PANTHER" id="PTHR12383">
    <property type="entry name" value="PROTEASE FAMILY S26 MITOCHONDRIAL INNER MEMBRANE PROTEASE-RELATED"/>
    <property type="match status" value="1"/>
</dbReference>
<keyword evidence="4" id="KW-0496">Mitochondrion</keyword>
<keyword evidence="5 7" id="KW-0472">Membrane</keyword>
<evidence type="ECO:0000256" key="1">
    <source>
        <dbReference type="ARBA" id="ARBA00004273"/>
    </source>
</evidence>
<comment type="subcellular location">
    <subcellularLocation>
        <location evidence="1">Mitochondrion inner membrane</location>
    </subcellularLocation>
</comment>
<evidence type="ECO:0000256" key="6">
    <source>
        <dbReference type="ARBA" id="ARBA00038445"/>
    </source>
</evidence>
<protein>
    <submittedName>
        <fullName evidence="9">Peptidase S24/S26A/S26B/S26C</fullName>
    </submittedName>
</protein>
<organism evidence="9 10">
    <name type="scientific">Aspergillus cavernicola</name>
    <dbReference type="NCBI Taxonomy" id="176166"/>
    <lineage>
        <taxon>Eukaryota</taxon>
        <taxon>Fungi</taxon>
        <taxon>Dikarya</taxon>
        <taxon>Ascomycota</taxon>
        <taxon>Pezizomycotina</taxon>
        <taxon>Eurotiomycetes</taxon>
        <taxon>Eurotiomycetidae</taxon>
        <taxon>Eurotiales</taxon>
        <taxon>Aspergillaceae</taxon>
        <taxon>Aspergillus</taxon>
        <taxon>Aspergillus subgen. Nidulantes</taxon>
    </lineage>
</organism>